<dbReference type="RefSeq" id="WP_104355709.1">
    <property type="nucleotide sequence ID" value="NZ_CALFFA010000001.1"/>
</dbReference>
<evidence type="ECO:0000313" key="2">
    <source>
        <dbReference type="EMBL" id="TCP08607.1"/>
    </source>
</evidence>
<dbReference type="OrthoDB" id="8907786at2"/>
<reference evidence="2 4" key="2">
    <citation type="submission" date="2019-03" db="EMBL/GenBank/DDBJ databases">
        <title>Genomic Encyclopedia of Type Strains, Phase IV (KMG-IV): sequencing the most valuable type-strain genomes for metagenomic binning, comparative biology and taxonomic classification.</title>
        <authorList>
            <person name="Goeker M."/>
        </authorList>
    </citation>
    <scope>NUCLEOTIDE SEQUENCE [LARGE SCALE GENOMIC DNA]</scope>
    <source>
        <strain evidence="2 4">DSM 15264</strain>
    </source>
</reference>
<dbReference type="Proteomes" id="UP000294772">
    <property type="component" value="Unassembled WGS sequence"/>
</dbReference>
<evidence type="ECO:0000313" key="1">
    <source>
        <dbReference type="EMBL" id="PPE71517.1"/>
    </source>
</evidence>
<protein>
    <submittedName>
        <fullName evidence="1">Uncharacterized protein</fullName>
    </submittedName>
</protein>
<comment type="caution">
    <text evidence="1">The sequence shown here is derived from an EMBL/GenBank/DDBJ whole genome shotgun (WGS) entry which is preliminary data.</text>
</comment>
<evidence type="ECO:0000313" key="4">
    <source>
        <dbReference type="Proteomes" id="UP000294772"/>
    </source>
</evidence>
<proteinExistence type="predicted"/>
<dbReference type="EMBL" id="SLXF01000002">
    <property type="protein sequence ID" value="TCP08607.1"/>
    <property type="molecule type" value="Genomic_DNA"/>
</dbReference>
<dbReference type="AlphaFoldDB" id="A0A2S5T9I0"/>
<evidence type="ECO:0000313" key="3">
    <source>
        <dbReference type="Proteomes" id="UP000239406"/>
    </source>
</evidence>
<sequence>MQVTQTVRIPGRLVPLAMLARLLQRLEASEQPVSAEQYRLVVDRLAQELQTAPQGAEFDAVLEAYPAARELYENLHYQHAGLCRSPLEPALNAELEAVRVIARAAGR</sequence>
<accession>A0A2S5T9I0</accession>
<dbReference type="EMBL" id="PSNY01000001">
    <property type="protein sequence ID" value="PPE71517.1"/>
    <property type="molecule type" value="Genomic_DNA"/>
</dbReference>
<dbReference type="Proteomes" id="UP000239406">
    <property type="component" value="Unassembled WGS sequence"/>
</dbReference>
<keyword evidence="3" id="KW-1185">Reference proteome</keyword>
<gene>
    <name evidence="1" type="ORF">C1702_00510</name>
    <name evidence="2" type="ORF">EV676_102115</name>
</gene>
<organism evidence="1 3">
    <name type="scientific">Caldimonas thermodepolymerans</name>
    <dbReference type="NCBI Taxonomy" id="215580"/>
    <lineage>
        <taxon>Bacteria</taxon>
        <taxon>Pseudomonadati</taxon>
        <taxon>Pseudomonadota</taxon>
        <taxon>Betaproteobacteria</taxon>
        <taxon>Burkholderiales</taxon>
        <taxon>Sphaerotilaceae</taxon>
        <taxon>Caldimonas</taxon>
    </lineage>
</organism>
<name>A0A2S5T9I0_9BURK</name>
<reference evidence="1 3" key="1">
    <citation type="submission" date="2018-02" db="EMBL/GenBank/DDBJ databases">
        <title>Reclassifiation of [Polyangium] brachysporum DSM 7029 as Guopingzhaonella breviflexa gen. nov., sp. nov., a member of the family Comamonadaceae.</title>
        <authorList>
            <person name="Tang B."/>
        </authorList>
    </citation>
    <scope>NUCLEOTIDE SEQUENCE [LARGE SCALE GENOMIC DNA]</scope>
    <source>
        <strain evidence="1 3">DSM 15344</strain>
    </source>
</reference>